<sequence>ALARDCADEIDAMGGIPTRNPEELLEIFTLLSWAAQALGEAGRMVPPAHLAAIERIAPTLRALRHADGGLARFHGGGRGLEGRLDHALANAGVRAVAAQGLAMGFARLAGGRTTVIVDAAEPPNGRAGRSAHASVLAFELTSGRRPVVVNCGSGAPFGPDWRRAGRATASHSTLSIDGFSSSRLGGGAQEVMIDRARLLTAHQSHAMAGHHMHMAHAGWSQTHGLTHQRDILLAADGRRLTGQDVLAALTPGERKRFGYIISHSGPRGIRFAIRFHLHPDVDAAVDMGGSAISLALKSGEIWVFRHEGAAVMSLEPSVYLEKGRLQPRATKQVVLTGTATDFETRIGWTLAKAQDTPLAIRDLDRD</sequence>
<dbReference type="InterPro" id="IPR012480">
    <property type="entry name" value="Hepar_II_III_C"/>
</dbReference>
<feature type="non-terminal residue" evidence="2">
    <location>
        <position position="1"/>
    </location>
</feature>
<dbReference type="AlphaFoldDB" id="A0A8X8H3H5"/>
<accession>A0A8X8H3H5</accession>
<evidence type="ECO:0000313" key="2">
    <source>
        <dbReference type="EMBL" id="NUB44918.1"/>
    </source>
</evidence>
<dbReference type="Proteomes" id="UP000484076">
    <property type="component" value="Unassembled WGS sequence"/>
</dbReference>
<dbReference type="Gene3D" id="2.70.98.70">
    <property type="match status" value="1"/>
</dbReference>
<gene>
    <name evidence="2" type="ORF">GEU84_011020</name>
</gene>
<protein>
    <submittedName>
        <fullName evidence="2">Heparinase II/III-family protein</fullName>
    </submittedName>
</protein>
<organism evidence="2 3">
    <name type="scientific">Fertoeibacter niger</name>
    <dbReference type="NCBI Taxonomy" id="2656921"/>
    <lineage>
        <taxon>Bacteria</taxon>
        <taxon>Pseudomonadati</taxon>
        <taxon>Pseudomonadota</taxon>
        <taxon>Alphaproteobacteria</taxon>
        <taxon>Rhodobacterales</taxon>
        <taxon>Paracoccaceae</taxon>
        <taxon>Fertoeibacter</taxon>
    </lineage>
</organism>
<proteinExistence type="predicted"/>
<reference evidence="2" key="1">
    <citation type="submission" date="2020-05" db="EMBL/GenBank/DDBJ databases">
        <title>Fertoebacter nigrum gen. nov., sp. nov., a new member of the family Rhodobacteraceae.</title>
        <authorList>
            <person name="Szuroczki S."/>
            <person name="Abbaszade G."/>
            <person name="Buni D."/>
            <person name="Schumann P."/>
            <person name="Toth E."/>
        </authorList>
    </citation>
    <scope>NUCLEOTIDE SEQUENCE</scope>
    <source>
        <strain evidence="2">RG-N-1a</strain>
    </source>
</reference>
<keyword evidence="3" id="KW-1185">Reference proteome</keyword>
<comment type="caution">
    <text evidence="2">The sequence shown here is derived from an EMBL/GenBank/DDBJ whole genome shotgun (WGS) entry which is preliminary data.</text>
</comment>
<dbReference type="RefSeq" id="WP_174539785.1">
    <property type="nucleotide sequence ID" value="NZ_WHUT02000006.1"/>
</dbReference>
<dbReference type="Pfam" id="PF07940">
    <property type="entry name" value="Hepar_II_III_C"/>
    <property type="match status" value="1"/>
</dbReference>
<feature type="domain" description="Heparinase II/III-like C-terminal" evidence="1">
    <location>
        <begin position="98"/>
        <end position="349"/>
    </location>
</feature>
<evidence type="ECO:0000313" key="3">
    <source>
        <dbReference type="Proteomes" id="UP000484076"/>
    </source>
</evidence>
<evidence type="ECO:0000259" key="1">
    <source>
        <dbReference type="Pfam" id="PF07940"/>
    </source>
</evidence>
<dbReference type="GO" id="GO:0016829">
    <property type="term" value="F:lyase activity"/>
    <property type="evidence" value="ECO:0007669"/>
    <property type="project" value="InterPro"/>
</dbReference>
<name>A0A8X8H3H5_9RHOB</name>
<dbReference type="EMBL" id="WHUT02000006">
    <property type="protein sequence ID" value="NUB44918.1"/>
    <property type="molecule type" value="Genomic_DNA"/>
</dbReference>